<sequence>MGTIDVWAQQVGPRMAREPWLATLLRWTGKNSAEMAPGIDHTLARMDAAGVDLALLSAWYGPGGPLITNDEVRAAIDHAPTRFRGLLGVDLRDPVGAARTVRELAGDTFVGVRVVPWLWELPPDHRLYYPVYTACVEAGVPLCTQIGHTGPLKSSETGRPIPYLEQVLLDFPDLVVVGGHVGFPWLDEVTTLTVKFPNFYVDSSAYALDRLPPAFLDYARTLGRRRVMFGTNWPMIDPVRALRDLEHLEFDDDLHADFLEGTARRVFRLPDTAGAKVRS</sequence>
<protein>
    <recommendedName>
        <fullName evidence="2">Amidohydrolase-related domain-containing protein</fullName>
    </recommendedName>
</protein>
<reference evidence="3" key="1">
    <citation type="journal article" date="2014" name="Int. J. Syst. Evol. Microbiol.">
        <title>Complete genome sequence of Corynebacterium casei LMG S-19264T (=DSM 44701T), isolated from a smear-ripened cheese.</title>
        <authorList>
            <consortium name="US DOE Joint Genome Institute (JGI-PGF)"/>
            <person name="Walter F."/>
            <person name="Albersmeier A."/>
            <person name="Kalinowski J."/>
            <person name="Ruckert C."/>
        </authorList>
    </citation>
    <scope>NUCLEOTIDE SEQUENCE</scope>
    <source>
        <strain evidence="3">CGMCC 4.3508</strain>
    </source>
</reference>
<dbReference type="GO" id="GO:0016787">
    <property type="term" value="F:hydrolase activity"/>
    <property type="evidence" value="ECO:0007669"/>
    <property type="project" value="InterPro"/>
</dbReference>
<evidence type="ECO:0000313" key="4">
    <source>
        <dbReference type="Proteomes" id="UP000638263"/>
    </source>
</evidence>
<dbReference type="EMBL" id="BMMH01000003">
    <property type="protein sequence ID" value="GGL07426.1"/>
    <property type="molecule type" value="Genomic_DNA"/>
</dbReference>
<gene>
    <name evidence="3" type="ORF">GCM10011588_22390</name>
</gene>
<name>A0A917RGZ8_9NOCA</name>
<dbReference type="GO" id="GO:0016831">
    <property type="term" value="F:carboxy-lyase activity"/>
    <property type="evidence" value="ECO:0007669"/>
    <property type="project" value="InterPro"/>
</dbReference>
<comment type="caution">
    <text evidence="3">The sequence shown here is derived from an EMBL/GenBank/DDBJ whole genome shotgun (WGS) entry which is preliminary data.</text>
</comment>
<evidence type="ECO:0000256" key="1">
    <source>
        <dbReference type="ARBA" id="ARBA00023239"/>
    </source>
</evidence>
<dbReference type="InterPro" id="IPR032466">
    <property type="entry name" value="Metal_Hydrolase"/>
</dbReference>
<evidence type="ECO:0000313" key="3">
    <source>
        <dbReference type="EMBL" id="GGL07426.1"/>
    </source>
</evidence>
<dbReference type="AlphaFoldDB" id="A0A917RGZ8"/>
<dbReference type="InterPro" id="IPR032465">
    <property type="entry name" value="ACMSD"/>
</dbReference>
<dbReference type="Proteomes" id="UP000638263">
    <property type="component" value="Unassembled WGS sequence"/>
</dbReference>
<dbReference type="Gene3D" id="3.20.20.140">
    <property type="entry name" value="Metal-dependent hydrolases"/>
    <property type="match status" value="1"/>
</dbReference>
<accession>A0A917RGZ8</accession>
<reference evidence="3" key="2">
    <citation type="submission" date="2020-09" db="EMBL/GenBank/DDBJ databases">
        <authorList>
            <person name="Sun Q."/>
            <person name="Zhou Y."/>
        </authorList>
    </citation>
    <scope>NUCLEOTIDE SEQUENCE</scope>
    <source>
        <strain evidence="3">CGMCC 4.3508</strain>
    </source>
</reference>
<keyword evidence="4" id="KW-1185">Reference proteome</keyword>
<dbReference type="PANTHER" id="PTHR21240">
    <property type="entry name" value="2-AMINO-3-CARBOXYLMUCONATE-6-SEMIALDEHYDE DECARBOXYLASE"/>
    <property type="match status" value="1"/>
</dbReference>
<dbReference type="Pfam" id="PF04909">
    <property type="entry name" value="Amidohydro_2"/>
    <property type="match status" value="1"/>
</dbReference>
<dbReference type="SUPFAM" id="SSF51556">
    <property type="entry name" value="Metallo-dependent hydrolases"/>
    <property type="match status" value="1"/>
</dbReference>
<evidence type="ECO:0000259" key="2">
    <source>
        <dbReference type="Pfam" id="PF04909"/>
    </source>
</evidence>
<dbReference type="PANTHER" id="PTHR21240:SF19">
    <property type="entry name" value="CATALYTIC_ HYDROLASE"/>
    <property type="match status" value="1"/>
</dbReference>
<dbReference type="InterPro" id="IPR006680">
    <property type="entry name" value="Amidohydro-rel"/>
</dbReference>
<proteinExistence type="predicted"/>
<organism evidence="3 4">
    <name type="scientific">Nocardia jinanensis</name>
    <dbReference type="NCBI Taxonomy" id="382504"/>
    <lineage>
        <taxon>Bacteria</taxon>
        <taxon>Bacillati</taxon>
        <taxon>Actinomycetota</taxon>
        <taxon>Actinomycetes</taxon>
        <taxon>Mycobacteriales</taxon>
        <taxon>Nocardiaceae</taxon>
        <taxon>Nocardia</taxon>
    </lineage>
</organism>
<keyword evidence="1" id="KW-0456">Lyase</keyword>
<feature type="domain" description="Amidohydrolase-related" evidence="2">
    <location>
        <begin position="68"/>
        <end position="269"/>
    </location>
</feature>